<proteinExistence type="inferred from homology"/>
<dbReference type="Pfam" id="PF00432">
    <property type="entry name" value="Prenyltrans"/>
    <property type="match status" value="1"/>
</dbReference>
<organism evidence="11 12">
    <name type="scientific">Coemansia spiralis</name>
    <dbReference type="NCBI Taxonomy" id="417178"/>
    <lineage>
        <taxon>Eukaryota</taxon>
        <taxon>Fungi</taxon>
        <taxon>Fungi incertae sedis</taxon>
        <taxon>Zoopagomycota</taxon>
        <taxon>Kickxellomycotina</taxon>
        <taxon>Kickxellomycetes</taxon>
        <taxon>Kickxellales</taxon>
        <taxon>Kickxellaceae</taxon>
        <taxon>Coemansia</taxon>
    </lineage>
</organism>
<dbReference type="OrthoDB" id="10261146at2759"/>
<reference evidence="11" key="1">
    <citation type="submission" date="2022-07" db="EMBL/GenBank/DDBJ databases">
        <title>Phylogenomic reconstructions and comparative analyses of Kickxellomycotina fungi.</title>
        <authorList>
            <person name="Reynolds N.K."/>
            <person name="Stajich J.E."/>
            <person name="Barry K."/>
            <person name="Grigoriev I.V."/>
            <person name="Crous P."/>
            <person name="Smith M.E."/>
        </authorList>
    </citation>
    <scope>NUCLEOTIDE SEQUENCE</scope>
    <source>
        <strain evidence="11">NRRL 3115</strain>
    </source>
</reference>
<dbReference type="GO" id="GO:0008270">
    <property type="term" value="F:zinc ion binding"/>
    <property type="evidence" value="ECO:0007669"/>
    <property type="project" value="UniProtKB-UniRule"/>
</dbReference>
<evidence type="ECO:0000313" key="11">
    <source>
        <dbReference type="EMBL" id="KAJ2680152.1"/>
    </source>
</evidence>
<comment type="caution">
    <text evidence="11">The sequence shown here is derived from an EMBL/GenBank/DDBJ whole genome shotgun (WGS) entry which is preliminary data.</text>
</comment>
<name>A0A9W8L0U7_9FUNG</name>
<evidence type="ECO:0000259" key="10">
    <source>
        <dbReference type="Pfam" id="PF00432"/>
    </source>
</evidence>
<keyword evidence="7" id="KW-0677">Repeat</keyword>
<accession>A0A9W8L0U7</accession>
<dbReference type="InterPro" id="IPR045089">
    <property type="entry name" value="PGGT1B-like"/>
</dbReference>
<dbReference type="GO" id="GO:0097354">
    <property type="term" value="P:prenylation"/>
    <property type="evidence" value="ECO:0007669"/>
    <property type="project" value="UniProtKB-UniRule"/>
</dbReference>
<evidence type="ECO:0000256" key="7">
    <source>
        <dbReference type="ARBA" id="ARBA00022737"/>
    </source>
</evidence>
<evidence type="ECO:0000256" key="9">
    <source>
        <dbReference type="RuleBase" id="RU365056"/>
    </source>
</evidence>
<comment type="cofactor">
    <cofactor evidence="9">
        <name>Zn(2+)</name>
        <dbReference type="ChEBI" id="CHEBI:29105"/>
    </cofactor>
    <text evidence="9">Binds 1 zinc ion per subunit.</text>
</comment>
<keyword evidence="4 9" id="KW-0637">Prenyltransferase</keyword>
<evidence type="ECO:0000256" key="4">
    <source>
        <dbReference type="ARBA" id="ARBA00022602"/>
    </source>
</evidence>
<comment type="subunit">
    <text evidence="9">Heterodimer of an alpha and a beta subunit.</text>
</comment>
<evidence type="ECO:0000256" key="5">
    <source>
        <dbReference type="ARBA" id="ARBA00022679"/>
    </source>
</evidence>
<evidence type="ECO:0000256" key="8">
    <source>
        <dbReference type="ARBA" id="ARBA00022833"/>
    </source>
</evidence>
<evidence type="ECO:0000256" key="1">
    <source>
        <dbReference type="ARBA" id="ARBA00010497"/>
    </source>
</evidence>
<gene>
    <name evidence="11" type="primary">RAM1</name>
    <name evidence="11" type="ORF">GGI25_001044</name>
</gene>
<evidence type="ECO:0000256" key="6">
    <source>
        <dbReference type="ARBA" id="ARBA00022723"/>
    </source>
</evidence>
<keyword evidence="6 9" id="KW-0479">Metal-binding</keyword>
<dbReference type="SUPFAM" id="SSF48239">
    <property type="entry name" value="Terpenoid cyclases/Protein prenyltransferases"/>
    <property type="match status" value="1"/>
</dbReference>
<dbReference type="EMBL" id="JANBTW010000007">
    <property type="protein sequence ID" value="KAJ2680152.1"/>
    <property type="molecule type" value="Genomic_DNA"/>
</dbReference>
<dbReference type="PANTHER" id="PTHR11774">
    <property type="entry name" value="GERANYLGERANYL TRANSFERASE TYPE BETA SUBUNIT"/>
    <property type="match status" value="1"/>
</dbReference>
<evidence type="ECO:0000256" key="3">
    <source>
        <dbReference type="ARBA" id="ARBA00015798"/>
    </source>
</evidence>
<dbReference type="PANTHER" id="PTHR11774:SF6">
    <property type="entry name" value="PROTEIN FARNESYLTRANSFERASE SUBUNIT BETA"/>
    <property type="match status" value="1"/>
</dbReference>
<dbReference type="GO" id="GO:0004660">
    <property type="term" value="F:protein farnesyltransferase activity"/>
    <property type="evidence" value="ECO:0007669"/>
    <property type="project" value="UniProtKB-UniRule"/>
</dbReference>
<dbReference type="InterPro" id="IPR026872">
    <property type="entry name" value="FTB"/>
</dbReference>
<feature type="domain" description="Prenyltransferase alpha-alpha toroid" evidence="10">
    <location>
        <begin position="59"/>
        <end position="405"/>
    </location>
</feature>
<dbReference type="GO" id="GO:0005965">
    <property type="term" value="C:protein farnesyltransferase complex"/>
    <property type="evidence" value="ECO:0007669"/>
    <property type="project" value="UniProtKB-UniRule"/>
</dbReference>
<dbReference type="Gene3D" id="1.50.10.20">
    <property type="match status" value="1"/>
</dbReference>
<comment type="similarity">
    <text evidence="1 9">Belongs to the protein prenyltransferase subunit beta family.</text>
</comment>
<dbReference type="InterPro" id="IPR008930">
    <property type="entry name" value="Terpenoid_cyclase/PrenylTrfase"/>
</dbReference>
<keyword evidence="5 9" id="KW-0808">Transferase</keyword>
<sequence length="432" mass="48318">MSYLFSYDFRYDDNEYETETSVNQIEVEDRIGKLYCRLVDPQTLSNGGDMDDSKHKLTYPKHEQFIRDAINGLSSIFTALDSSRPWLSFWCLNSLDIMGCEIDDMLRQRTVDTLKTMHCPSGGFWSDPWQLPHIVSSYAAVMALVLVGSEEAFQVIDRNAMYKWLMEMKQPDGSFAVHSGGEVDVRGIYCALVIASLLNIMTPELVRGCSEFIGRCQTFEGGIGPYPGIEAHGGYTLCGLAALEILGDADRIDLGRLARWMCARHMAFEGGFNGRTNKLVDGCYSYWVGGAFPILQKALRRSPKDDYLYERAALQRYVLACCQDTRSGGLRDKPGKNPDLYHTMYCLLGLSLSQHYVGVEPDKEFSDTVSVYSVPVRMMQWGALPAGLQVIGAKSNVVRPVHPVYGAPFAPLARCVKYFYALPPLAESLAQK</sequence>
<dbReference type="EC" id="2.5.1.58" evidence="2 9"/>
<evidence type="ECO:0000313" key="12">
    <source>
        <dbReference type="Proteomes" id="UP001151518"/>
    </source>
</evidence>
<dbReference type="CDD" id="cd02893">
    <property type="entry name" value="FTase"/>
    <property type="match status" value="1"/>
</dbReference>
<comment type="catalytic activity">
    <reaction evidence="9">
        <text>L-cysteinyl-[protein] + (2E,6E)-farnesyl diphosphate = S-(2E,6E)-farnesyl-L-cysteinyl-[protein] + diphosphate</text>
        <dbReference type="Rhea" id="RHEA:13345"/>
        <dbReference type="Rhea" id="RHEA-COMP:10131"/>
        <dbReference type="Rhea" id="RHEA-COMP:11535"/>
        <dbReference type="ChEBI" id="CHEBI:29950"/>
        <dbReference type="ChEBI" id="CHEBI:33019"/>
        <dbReference type="ChEBI" id="CHEBI:86019"/>
        <dbReference type="ChEBI" id="CHEBI:175763"/>
    </reaction>
</comment>
<dbReference type="Proteomes" id="UP001151518">
    <property type="component" value="Unassembled WGS sequence"/>
</dbReference>
<dbReference type="InterPro" id="IPR001330">
    <property type="entry name" value="Prenyltrans"/>
</dbReference>
<evidence type="ECO:0000256" key="2">
    <source>
        <dbReference type="ARBA" id="ARBA00012702"/>
    </source>
</evidence>
<protein>
    <recommendedName>
        <fullName evidence="3 9">Protein farnesyltransferase subunit beta</fullName>
        <shortName evidence="9">FTase-beta</shortName>
        <ecNumber evidence="2 9">2.5.1.58</ecNumber>
    </recommendedName>
</protein>
<comment type="function">
    <text evidence="9">Catalyzes the transfer of a farnesyl moiety from farnesyl diphosphate to a cysteine at the fourth position from the C-terminus of several proteins. The beta subunit is responsible for peptide-binding.</text>
</comment>
<dbReference type="AlphaFoldDB" id="A0A9W8L0U7"/>
<keyword evidence="8 9" id="KW-0862">Zinc</keyword>